<dbReference type="InterPro" id="IPR035976">
    <property type="entry name" value="Sushi/SCR/CCP_sf"/>
</dbReference>
<organism evidence="7 8">
    <name type="scientific">Myotis lucifugus</name>
    <name type="common">Little brown bat</name>
    <dbReference type="NCBI Taxonomy" id="59463"/>
    <lineage>
        <taxon>Eukaryota</taxon>
        <taxon>Metazoa</taxon>
        <taxon>Chordata</taxon>
        <taxon>Craniata</taxon>
        <taxon>Vertebrata</taxon>
        <taxon>Euteleostomi</taxon>
        <taxon>Mammalia</taxon>
        <taxon>Eutheria</taxon>
        <taxon>Laurasiatheria</taxon>
        <taxon>Chiroptera</taxon>
        <taxon>Yangochiroptera</taxon>
        <taxon>Vespertilionidae</taxon>
        <taxon>Myotis</taxon>
    </lineage>
</organism>
<evidence type="ECO:0000256" key="3">
    <source>
        <dbReference type="ARBA" id="ARBA00023157"/>
    </source>
</evidence>
<keyword evidence="2" id="KW-0677">Repeat</keyword>
<evidence type="ECO:0000256" key="4">
    <source>
        <dbReference type="ARBA" id="ARBA00023180"/>
    </source>
</evidence>
<reference evidence="7 8" key="1">
    <citation type="journal article" date="2011" name="Nature">
        <title>A high-resolution map of human evolutionary constraint using 29 mammals.</title>
        <authorList>
            <person name="Lindblad-Toh K."/>
            <person name="Garber M."/>
            <person name="Zuk O."/>
            <person name="Lin M.F."/>
            <person name="Parker B.J."/>
            <person name="Washietl S."/>
            <person name="Kheradpour P."/>
            <person name="Ernst J."/>
            <person name="Jordan G."/>
            <person name="Mauceli E."/>
            <person name="Ward L.D."/>
            <person name="Lowe C.B."/>
            <person name="Holloway A.K."/>
            <person name="Clamp M."/>
            <person name="Gnerre S."/>
            <person name="Alfoldi J."/>
            <person name="Beal K."/>
            <person name="Chang J."/>
            <person name="Clawson H."/>
            <person name="Cuff J."/>
            <person name="Di Palma F."/>
            <person name="Fitzgerald S."/>
            <person name="Flicek P."/>
            <person name="Guttman M."/>
            <person name="Hubisz M.J."/>
            <person name="Jaffe D.B."/>
            <person name="Jungreis I."/>
            <person name="Kent W.J."/>
            <person name="Kostka D."/>
            <person name="Lara M."/>
            <person name="Martins A.L."/>
            <person name="Massingham T."/>
            <person name="Moltke I."/>
            <person name="Raney B.J."/>
            <person name="Rasmussen M.D."/>
            <person name="Robinson J."/>
            <person name="Stark A."/>
            <person name="Vilella A.J."/>
            <person name="Wen J."/>
            <person name="Xie X."/>
            <person name="Zody M.C."/>
            <person name="Baldwin J."/>
            <person name="Bloom T."/>
            <person name="Chin C.W."/>
            <person name="Heiman D."/>
            <person name="Nicol R."/>
            <person name="Nusbaum C."/>
            <person name="Young S."/>
            <person name="Wilkinson J."/>
            <person name="Worley K.C."/>
            <person name="Kovar C.L."/>
            <person name="Muzny D.M."/>
            <person name="Gibbs R.A."/>
            <person name="Cree A."/>
            <person name="Dihn H.H."/>
            <person name="Fowler G."/>
            <person name="Jhangiani S."/>
            <person name="Joshi V."/>
            <person name="Lee S."/>
            <person name="Lewis L.R."/>
            <person name="Nazareth L.V."/>
            <person name="Okwuonu G."/>
            <person name="Santibanez J."/>
            <person name="Warren W.C."/>
            <person name="Mardis E.R."/>
            <person name="Weinstock G.M."/>
            <person name="Wilson R.K."/>
            <person name="Delehaunty K."/>
            <person name="Dooling D."/>
            <person name="Fronik C."/>
            <person name="Fulton L."/>
            <person name="Fulton B."/>
            <person name="Graves T."/>
            <person name="Minx P."/>
            <person name="Sodergren E."/>
            <person name="Birney E."/>
            <person name="Margulies E.H."/>
            <person name="Herrero J."/>
            <person name="Green E.D."/>
            <person name="Haussler D."/>
            <person name="Siepel A."/>
            <person name="Goldman N."/>
            <person name="Pollard K.S."/>
            <person name="Pedersen J.S."/>
            <person name="Lander E.S."/>
            <person name="Kellis M."/>
        </authorList>
    </citation>
    <scope>NUCLEOTIDE SEQUENCE [LARGE SCALE GENOMIC DNA]</scope>
</reference>
<reference evidence="7" key="3">
    <citation type="submission" date="2025-09" db="UniProtKB">
        <authorList>
            <consortium name="Ensembl"/>
        </authorList>
    </citation>
    <scope>IDENTIFICATION</scope>
</reference>
<keyword evidence="3" id="KW-1015">Disulfide bond</keyword>
<accession>G1QA96</accession>
<dbReference type="Ensembl" id="ENSMLUT00000030514.1">
    <property type="protein sequence ID" value="ENSMLUP00000020629.1"/>
    <property type="gene ID" value="ENSMLUG00000025413.1"/>
</dbReference>
<evidence type="ECO:0000256" key="5">
    <source>
        <dbReference type="PROSITE-ProRule" id="PRU00302"/>
    </source>
</evidence>
<evidence type="ECO:0000256" key="2">
    <source>
        <dbReference type="ARBA" id="ARBA00022737"/>
    </source>
</evidence>
<dbReference type="OMA" id="VEYECCL"/>
<reference evidence="7" key="2">
    <citation type="submission" date="2025-08" db="UniProtKB">
        <authorList>
            <consortium name="Ensembl"/>
        </authorList>
    </citation>
    <scope>IDENTIFICATION</scope>
</reference>
<dbReference type="InterPro" id="IPR050350">
    <property type="entry name" value="Compl-Cell_Adhes-Reg"/>
</dbReference>
<dbReference type="PANTHER" id="PTHR19325:SF521">
    <property type="entry name" value="MEMBRANE COFACTOR PROTEIN"/>
    <property type="match status" value="1"/>
</dbReference>
<dbReference type="Gene3D" id="2.10.70.10">
    <property type="entry name" value="Complement Module, domain 1"/>
    <property type="match status" value="3"/>
</dbReference>
<name>G1QA96_MYOLU</name>
<evidence type="ECO:0000313" key="8">
    <source>
        <dbReference type="Proteomes" id="UP000001074"/>
    </source>
</evidence>
<evidence type="ECO:0000313" key="7">
    <source>
        <dbReference type="Ensembl" id="ENSMLUP00000020629.1"/>
    </source>
</evidence>
<dbReference type="GeneTree" id="ENSGT00940000161381"/>
<dbReference type="STRING" id="59463.ENSMLUP00000020629"/>
<keyword evidence="8" id="KW-1185">Reference proteome</keyword>
<dbReference type="PROSITE" id="PS50923">
    <property type="entry name" value="SUSHI"/>
    <property type="match status" value="3"/>
</dbReference>
<feature type="domain" description="Sushi" evidence="6">
    <location>
        <begin position="4"/>
        <end position="68"/>
    </location>
</feature>
<dbReference type="PANTHER" id="PTHR19325">
    <property type="entry name" value="COMPLEMENT COMPONENT-RELATED SUSHI DOMAIN-CONTAINING"/>
    <property type="match status" value="1"/>
</dbReference>
<protein>
    <recommendedName>
        <fullName evidence="6">Sushi domain-containing protein</fullName>
    </recommendedName>
</protein>
<dbReference type="AlphaFoldDB" id="G1QA96"/>
<dbReference type="eggNOG" id="ENOG502QPUC">
    <property type="taxonomic scope" value="Eukaryota"/>
</dbReference>
<feature type="domain" description="Sushi" evidence="6">
    <location>
        <begin position="133"/>
        <end position="197"/>
    </location>
</feature>
<dbReference type="InterPro" id="IPR000436">
    <property type="entry name" value="Sushi_SCR_CCP_dom"/>
</dbReference>
<dbReference type="Pfam" id="PF00084">
    <property type="entry name" value="Sushi"/>
    <property type="match status" value="3"/>
</dbReference>
<dbReference type="Proteomes" id="UP000001074">
    <property type="component" value="Unassembled WGS sequence"/>
</dbReference>
<dbReference type="SMART" id="SM00032">
    <property type="entry name" value="CCP"/>
    <property type="match status" value="3"/>
</dbReference>
<proteinExistence type="predicted"/>
<keyword evidence="1 5" id="KW-0768">Sushi</keyword>
<dbReference type="CDD" id="cd00033">
    <property type="entry name" value="CCP"/>
    <property type="match status" value="2"/>
</dbReference>
<comment type="caution">
    <text evidence="5">Lacks conserved residue(s) required for the propagation of feature annotation.</text>
</comment>
<dbReference type="SUPFAM" id="SSF57535">
    <property type="entry name" value="Complement control module/SCR domain"/>
    <property type="match status" value="3"/>
</dbReference>
<evidence type="ECO:0000256" key="1">
    <source>
        <dbReference type="ARBA" id="ARBA00022659"/>
    </source>
</evidence>
<dbReference type="HOGENOM" id="CLU_020107_1_0_1"/>
<dbReference type="EMBL" id="AAPE02029607">
    <property type="status" value="NOT_ANNOTATED_CDS"/>
    <property type="molecule type" value="Genomic_DNA"/>
</dbReference>
<sequence>SCPDACGDPPKYQSMKPEGNPAPPYNAGFAVEYECCLGYRPMIPLVRPTSAVCQSEGTWAPPLQEAWKAPSCPKLTDPVHGNVFYDNGTTKSGSQVHYECDEGYYVVGTKIRKCEAFGKSVRWSEESPTCDRIFCNSPGRIRYGNFNNSQDKFRFDYNETVVYTCNTSNETDHFTLVGESVLVCIRPEEWSSDPPEC</sequence>
<feature type="domain" description="Sushi" evidence="6">
    <location>
        <begin position="70"/>
        <end position="132"/>
    </location>
</feature>
<evidence type="ECO:0000259" key="6">
    <source>
        <dbReference type="PROSITE" id="PS50923"/>
    </source>
</evidence>
<dbReference type="InParanoid" id="G1QA96"/>
<keyword evidence="4" id="KW-0325">Glycoprotein</keyword>